<dbReference type="SMART" id="SM00422">
    <property type="entry name" value="HTH_MERR"/>
    <property type="match status" value="1"/>
</dbReference>
<dbReference type="GO" id="GO:0003677">
    <property type="term" value="F:DNA binding"/>
    <property type="evidence" value="ECO:0007669"/>
    <property type="project" value="UniProtKB-KW"/>
</dbReference>
<dbReference type="Gene3D" id="1.10.1660.10">
    <property type="match status" value="1"/>
</dbReference>
<dbReference type="InterPro" id="IPR000551">
    <property type="entry name" value="MerR-type_HTH_dom"/>
</dbReference>
<dbReference type="PANTHER" id="PTHR30204:SF69">
    <property type="entry name" value="MERR-FAMILY TRANSCRIPTIONAL REGULATOR"/>
    <property type="match status" value="1"/>
</dbReference>
<dbReference type="SUPFAM" id="SSF46955">
    <property type="entry name" value="Putative DNA-binding domain"/>
    <property type="match status" value="1"/>
</dbReference>
<protein>
    <submittedName>
        <fullName evidence="6">MerR family transcriptional regulator</fullName>
    </submittedName>
</protein>
<evidence type="ECO:0000256" key="3">
    <source>
        <dbReference type="ARBA" id="ARBA00023125"/>
    </source>
</evidence>
<reference evidence="6" key="1">
    <citation type="submission" date="2021-07" db="EMBL/GenBank/DDBJ databases">
        <title>New genus and species of the family Alcaligenaceae.</title>
        <authorList>
            <person name="Hahn M.W."/>
        </authorList>
    </citation>
    <scope>NUCLEOTIDE SEQUENCE</scope>
    <source>
        <strain evidence="6">LF4-65</strain>
    </source>
</reference>
<proteinExistence type="predicted"/>
<name>A0A953N9Q0_9BURK</name>
<dbReference type="Pfam" id="PF13411">
    <property type="entry name" value="MerR_1"/>
    <property type="match status" value="1"/>
</dbReference>
<evidence type="ECO:0000256" key="4">
    <source>
        <dbReference type="ARBA" id="ARBA00023163"/>
    </source>
</evidence>
<keyword evidence="1" id="KW-0678">Repressor</keyword>
<evidence type="ECO:0000259" key="5">
    <source>
        <dbReference type="PROSITE" id="PS50937"/>
    </source>
</evidence>
<accession>A0A953N9Q0</accession>
<evidence type="ECO:0000313" key="7">
    <source>
        <dbReference type="Proteomes" id="UP000739565"/>
    </source>
</evidence>
<dbReference type="RefSeq" id="WP_259661222.1">
    <property type="nucleotide sequence ID" value="NZ_JAHXRI010000007.1"/>
</dbReference>
<sequence length="325" mass="35931">MKSLSQQYRIGAIAKFAGVPVTTLRVWEARHQAFRPIKTAGQHRLYGEEDLLRATLLKQLSDQGYAISTIASLDIAALNDLMHKQSGQSSGLAKLASNRNVSLAIVGLALAGQVESKAFSAHLQNIHLVTTGVYQSLEMVRQTPPNTAPDIFLLKINTLHEIVVHEILQAARAMRASKIVVLYNYGREQVVRSMRDYRMMVRREPLSDYELAELINSVLVVDASQELSETTTSVTIPARKYSDYVLKKISGISTNVLCECPRHVAEIIAQLASFEQYSQECLNKSAEDAHLHAYLSSVSGSARALFEQALEKVASHEGIDLNAQE</sequence>
<evidence type="ECO:0000256" key="2">
    <source>
        <dbReference type="ARBA" id="ARBA00023015"/>
    </source>
</evidence>
<evidence type="ECO:0000313" key="6">
    <source>
        <dbReference type="EMBL" id="MBZ1350814.1"/>
    </source>
</evidence>
<dbReference type="InterPro" id="IPR009061">
    <property type="entry name" value="DNA-bd_dom_put_sf"/>
</dbReference>
<dbReference type="Proteomes" id="UP000739565">
    <property type="component" value="Unassembled WGS sequence"/>
</dbReference>
<organism evidence="6 7">
    <name type="scientific">Zwartia hollandica</name>
    <dbReference type="NCBI Taxonomy" id="324606"/>
    <lineage>
        <taxon>Bacteria</taxon>
        <taxon>Pseudomonadati</taxon>
        <taxon>Pseudomonadota</taxon>
        <taxon>Betaproteobacteria</taxon>
        <taxon>Burkholderiales</taxon>
        <taxon>Alcaligenaceae</taxon>
        <taxon>Zwartia</taxon>
    </lineage>
</organism>
<keyword evidence="7" id="KW-1185">Reference proteome</keyword>
<keyword evidence="4" id="KW-0804">Transcription</keyword>
<dbReference type="PANTHER" id="PTHR30204">
    <property type="entry name" value="REDOX-CYCLING DRUG-SENSING TRANSCRIPTIONAL ACTIVATOR SOXR"/>
    <property type="match status" value="1"/>
</dbReference>
<feature type="domain" description="HTH merR-type" evidence="5">
    <location>
        <begin position="7"/>
        <end position="76"/>
    </location>
</feature>
<dbReference type="InterPro" id="IPR047057">
    <property type="entry name" value="MerR_fam"/>
</dbReference>
<keyword evidence="2" id="KW-0805">Transcription regulation</keyword>
<comment type="caution">
    <text evidence="6">The sequence shown here is derived from an EMBL/GenBank/DDBJ whole genome shotgun (WGS) entry which is preliminary data.</text>
</comment>
<dbReference type="PROSITE" id="PS50937">
    <property type="entry name" value="HTH_MERR_2"/>
    <property type="match status" value="1"/>
</dbReference>
<evidence type="ECO:0000256" key="1">
    <source>
        <dbReference type="ARBA" id="ARBA00022491"/>
    </source>
</evidence>
<dbReference type="EMBL" id="JAHXRI010000007">
    <property type="protein sequence ID" value="MBZ1350814.1"/>
    <property type="molecule type" value="Genomic_DNA"/>
</dbReference>
<dbReference type="AlphaFoldDB" id="A0A953N9Q0"/>
<gene>
    <name evidence="6" type="ORF">KZZ10_09165</name>
</gene>
<dbReference type="GO" id="GO:0003700">
    <property type="term" value="F:DNA-binding transcription factor activity"/>
    <property type="evidence" value="ECO:0007669"/>
    <property type="project" value="InterPro"/>
</dbReference>
<keyword evidence="3" id="KW-0238">DNA-binding</keyword>